<dbReference type="EMBL" id="CP012333">
    <property type="protein sequence ID" value="AKV00511.1"/>
    <property type="molecule type" value="Genomic_DNA"/>
</dbReference>
<dbReference type="RefSeq" id="WP_146651795.1">
    <property type="nucleotide sequence ID" value="NZ_CP012333.1"/>
</dbReference>
<feature type="signal peptide" evidence="2">
    <location>
        <begin position="1"/>
        <end position="20"/>
    </location>
</feature>
<dbReference type="AlphaFoldDB" id="A0A0K1Q3U9"/>
<evidence type="ECO:0008006" key="5">
    <source>
        <dbReference type="Google" id="ProtNLM"/>
    </source>
</evidence>
<feature type="region of interest" description="Disordered" evidence="1">
    <location>
        <begin position="28"/>
        <end position="56"/>
    </location>
</feature>
<evidence type="ECO:0000313" key="4">
    <source>
        <dbReference type="Proteomes" id="UP000064967"/>
    </source>
</evidence>
<dbReference type="STRING" id="1391654.AKJ09_07174"/>
<evidence type="ECO:0000313" key="3">
    <source>
        <dbReference type="EMBL" id="AKV00511.1"/>
    </source>
</evidence>
<feature type="compositionally biased region" description="Low complexity" evidence="1">
    <location>
        <begin position="41"/>
        <end position="50"/>
    </location>
</feature>
<evidence type="ECO:0000256" key="2">
    <source>
        <dbReference type="SAM" id="SignalP"/>
    </source>
</evidence>
<dbReference type="PROSITE" id="PS51257">
    <property type="entry name" value="PROKAR_LIPOPROTEIN"/>
    <property type="match status" value="1"/>
</dbReference>
<reference evidence="3 4" key="1">
    <citation type="submission" date="2015-08" db="EMBL/GenBank/DDBJ databases">
        <authorList>
            <person name="Babu N.S."/>
            <person name="Beckwith C.J."/>
            <person name="Beseler K.G."/>
            <person name="Brison A."/>
            <person name="Carone J.V."/>
            <person name="Caskin T.P."/>
            <person name="Diamond M."/>
            <person name="Durham M.E."/>
            <person name="Foxe J.M."/>
            <person name="Go M."/>
            <person name="Henderson B.A."/>
            <person name="Jones I.B."/>
            <person name="McGettigan J.A."/>
            <person name="Micheletti S.J."/>
            <person name="Nasrallah M.E."/>
            <person name="Ortiz D."/>
            <person name="Piller C.R."/>
            <person name="Privatt S.R."/>
            <person name="Schneider S.L."/>
            <person name="Sharp S."/>
            <person name="Smith T.C."/>
            <person name="Stanton J.D."/>
            <person name="Ullery H.E."/>
            <person name="Wilson R.J."/>
            <person name="Serrano M.G."/>
            <person name="Buck G."/>
            <person name="Lee V."/>
            <person name="Wang Y."/>
            <person name="Carvalho R."/>
            <person name="Voegtly L."/>
            <person name="Shi R."/>
            <person name="Duckworth R."/>
            <person name="Johnson A."/>
            <person name="Loviza R."/>
            <person name="Walstead R."/>
            <person name="Shah Z."/>
            <person name="Kiflezghi M."/>
            <person name="Wade K."/>
            <person name="Ball S.L."/>
            <person name="Bradley K.W."/>
            <person name="Asai D.J."/>
            <person name="Bowman C.A."/>
            <person name="Russell D.A."/>
            <person name="Pope W.H."/>
            <person name="Jacobs-Sera D."/>
            <person name="Hendrix R.W."/>
            <person name="Hatfull G.F."/>
        </authorList>
    </citation>
    <scope>NUCLEOTIDE SEQUENCE [LARGE SCALE GENOMIC DNA]</scope>
    <source>
        <strain evidence="3 4">DSM 27648</strain>
    </source>
</reference>
<gene>
    <name evidence="3" type="ORF">AKJ09_07174</name>
</gene>
<keyword evidence="4" id="KW-1185">Reference proteome</keyword>
<organism evidence="3 4">
    <name type="scientific">Labilithrix luteola</name>
    <dbReference type="NCBI Taxonomy" id="1391654"/>
    <lineage>
        <taxon>Bacteria</taxon>
        <taxon>Pseudomonadati</taxon>
        <taxon>Myxococcota</taxon>
        <taxon>Polyangia</taxon>
        <taxon>Polyangiales</taxon>
        <taxon>Labilitrichaceae</taxon>
        <taxon>Labilithrix</taxon>
    </lineage>
</organism>
<keyword evidence="2" id="KW-0732">Signal</keyword>
<proteinExistence type="predicted"/>
<evidence type="ECO:0000256" key="1">
    <source>
        <dbReference type="SAM" id="MobiDB-lite"/>
    </source>
</evidence>
<feature type="chain" id="PRO_5005466531" description="Lipoprotein" evidence="2">
    <location>
        <begin position="21"/>
        <end position="440"/>
    </location>
</feature>
<accession>A0A0K1Q3U9</accession>
<dbReference type="KEGG" id="llu:AKJ09_07174"/>
<dbReference type="Proteomes" id="UP000064967">
    <property type="component" value="Chromosome"/>
</dbReference>
<sequence>MRKVHALFGILSNVALVLLAGCGSESGAPESQAAIGRGESDSTSSDSSPSQRQEAQRIGIAADAPDGLFTRPANLDASKFDLPRTTGWTEINTLPSVTTAYSFALGVNDTDSSARLGFMFADVTYRASLIAQGVLWDGGNSYSGANAIAIYNLQGTGASATWTPYQGRVTPQTYGYSELVYDSGSSFYTTNYNAFGGLISVIKDGGKGVWALTPAYTGSRAHSVAFNNHVLYALAAQSGVGLTLSTTPISSFGNLNNLWTNLATVETTASNATLPKLINAGGTLVGAYIVGGNAKVRATASPSTVTTASAFTDIGGCTGATKVDVAYANSLLYVGCVSSTGVLTVKSANISNPSSVSWSTVTTGVSGAVSDIDLSGLGTSISLAVRQGTSVRVFTSVTDTTPSYDEVIAGQFDLLNSSQGLVLSVCDLAGTTKQVRTFVH</sequence>
<protein>
    <recommendedName>
        <fullName evidence="5">Lipoprotein</fullName>
    </recommendedName>
</protein>
<name>A0A0K1Q3U9_9BACT</name>